<feature type="compositionally biased region" description="Basic and acidic residues" evidence="6">
    <location>
        <begin position="557"/>
        <end position="570"/>
    </location>
</feature>
<dbReference type="EMBL" id="KV454427">
    <property type="protein sequence ID" value="ODQ81741.1"/>
    <property type="molecule type" value="Genomic_DNA"/>
</dbReference>
<sequence length="579" mass="66626">MASAVYILDAECRPIISRAYKFYPEEVYVPMLAQFATHVAHKACPPVVCVTGVNFVWVRHGDLYAVAICLDARANAMALVQFLQQWLDVLTSYLGKPVLFRDDVIDNYVLVYELFDEIMDFGVVQLTDYKILKEYIKLRADNFSIVENRKLHEDVEKAPKKKFSLSLKKEKPVEVSEIMDDAINASIVRTTINEINWRPKGIFYKKNEIFVDICERIHFVYDLTQSTIHTNIIRGAINVQCYLSGMPLCKLGLNEALTDTGKAFFHNLRLHQCVTAQLAKEEAAPSSNFSFIPPDGEFELLSYIHKSTASTKKPLFFVRPFFKHITTNGTHKLQVMLTLTTHFKQKVQGRRLLVVVPLHHYRIDYNRPLKFMTNELKGSNNSKIEIVLESESLCWELELYTGNSEYKMMAEVELAEMPDEATFFHSRFVQGDEPESDSDNEASTYISNAKRRDRNHIVQKIKAESQGKTAADPFAVTIHFDLQLLSQGYSGLRIEFLTIEELTQKNIKYTSFPWIRYLIEDDGAGERAPDAVNRNVHGEYRFKWGRDKVVWVEEKKELNSETNKDSDPEKINGILTELN</sequence>
<dbReference type="GO" id="GO:0006886">
    <property type="term" value="P:intracellular protein transport"/>
    <property type="evidence" value="ECO:0007669"/>
    <property type="project" value="UniProtKB-UniRule"/>
</dbReference>
<dbReference type="SUPFAM" id="SSF64356">
    <property type="entry name" value="SNARE-like"/>
    <property type="match status" value="1"/>
</dbReference>
<dbReference type="InterPro" id="IPR011012">
    <property type="entry name" value="Longin-like_dom_sf"/>
</dbReference>
<dbReference type="SUPFAM" id="SSF49447">
    <property type="entry name" value="Second domain of Mu2 adaptin subunit (ap50) of ap2 adaptor"/>
    <property type="match status" value="1"/>
</dbReference>
<evidence type="ECO:0000256" key="6">
    <source>
        <dbReference type="SAM" id="MobiDB-lite"/>
    </source>
</evidence>
<dbReference type="OrthoDB" id="10259133at2759"/>
<dbReference type="Pfam" id="PF00928">
    <property type="entry name" value="Adap_comp_sub"/>
    <property type="match status" value="1"/>
</dbReference>
<feature type="region of interest" description="Disordered" evidence="6">
    <location>
        <begin position="557"/>
        <end position="579"/>
    </location>
</feature>
<dbReference type="InterPro" id="IPR001392">
    <property type="entry name" value="Clathrin_mu"/>
</dbReference>
<dbReference type="PIRSF" id="PIRSF005992">
    <property type="entry name" value="Clathrin_mu"/>
    <property type="match status" value="1"/>
</dbReference>
<reference evidence="9" key="1">
    <citation type="submission" date="2016-05" db="EMBL/GenBank/DDBJ databases">
        <title>Comparative genomics of biotechnologically important yeasts.</title>
        <authorList>
            <consortium name="DOE Joint Genome Institute"/>
            <person name="Riley R."/>
            <person name="Haridas S."/>
            <person name="Wolfe K.H."/>
            <person name="Lopes M.R."/>
            <person name="Hittinger C.T."/>
            <person name="Goker M."/>
            <person name="Salamov A."/>
            <person name="Wisecaver J."/>
            <person name="Long T.M."/>
            <person name="Aerts A.L."/>
            <person name="Barry K."/>
            <person name="Choi C."/>
            <person name="Clum A."/>
            <person name="Coughlan A.Y."/>
            <person name="Deshpande S."/>
            <person name="Douglass A.P."/>
            <person name="Hanson S.J."/>
            <person name="Klenk H.-P."/>
            <person name="Labutti K."/>
            <person name="Lapidus A."/>
            <person name="Lindquist E."/>
            <person name="Lipzen A."/>
            <person name="Meier-Kolthoff J.P."/>
            <person name="Ohm R.A."/>
            <person name="Otillar R.P."/>
            <person name="Pangilinan J."/>
            <person name="Peng Y."/>
            <person name="Rokas A."/>
            <person name="Rosa C.A."/>
            <person name="Scheuner C."/>
            <person name="Sibirny A.A."/>
            <person name="Slot J.C."/>
            <person name="Stielow J.B."/>
            <person name="Sun H."/>
            <person name="Kurtzman C.P."/>
            <person name="Blackwell M."/>
            <person name="Grigoriev I.V."/>
            <person name="Jeffries T.W."/>
        </authorList>
    </citation>
    <scope>NUCLEOTIDE SEQUENCE [LARGE SCALE GENOMIC DNA]</scope>
    <source>
        <strain evidence="9">NRRL Y-12698</strain>
    </source>
</reference>
<comment type="subcellular location">
    <subcellularLocation>
        <location evidence="1">Endomembrane system</location>
    </subcellularLocation>
</comment>
<accession>A0A1E3QVQ9</accession>
<comment type="similarity">
    <text evidence="5">Belongs to the adaptor complexes medium subunit family.</text>
</comment>
<dbReference type="FunFam" id="3.30.450.60:FF:000002">
    <property type="entry name" value="AP-2 complex subunit mu, putative"/>
    <property type="match status" value="1"/>
</dbReference>
<protein>
    <recommendedName>
        <fullName evidence="7">MHD domain-containing protein</fullName>
    </recommendedName>
</protein>
<dbReference type="RefSeq" id="XP_018987069.1">
    <property type="nucleotide sequence ID" value="XM_019130315.1"/>
</dbReference>
<dbReference type="InterPro" id="IPR050431">
    <property type="entry name" value="Adaptor_comp_med_subunit"/>
</dbReference>
<keyword evidence="3 5" id="KW-0653">Protein transport</keyword>
<evidence type="ECO:0000256" key="2">
    <source>
        <dbReference type="ARBA" id="ARBA00022448"/>
    </source>
</evidence>
<organism evidence="8 9">
    <name type="scientific">Babjeviella inositovora NRRL Y-12698</name>
    <dbReference type="NCBI Taxonomy" id="984486"/>
    <lineage>
        <taxon>Eukaryota</taxon>
        <taxon>Fungi</taxon>
        <taxon>Dikarya</taxon>
        <taxon>Ascomycota</taxon>
        <taxon>Saccharomycotina</taxon>
        <taxon>Pichiomycetes</taxon>
        <taxon>Serinales incertae sedis</taxon>
        <taxon>Babjeviella</taxon>
    </lineage>
</organism>
<evidence type="ECO:0000259" key="7">
    <source>
        <dbReference type="PROSITE" id="PS51072"/>
    </source>
</evidence>
<dbReference type="Gene3D" id="2.60.40.1170">
    <property type="entry name" value="Mu homology domain, subdomain B"/>
    <property type="match status" value="2"/>
</dbReference>
<evidence type="ECO:0000256" key="3">
    <source>
        <dbReference type="ARBA" id="ARBA00022927"/>
    </source>
</evidence>
<dbReference type="GO" id="GO:0030131">
    <property type="term" value="C:clathrin adaptor complex"/>
    <property type="evidence" value="ECO:0007669"/>
    <property type="project" value="UniProtKB-UniRule"/>
</dbReference>
<evidence type="ECO:0000256" key="4">
    <source>
        <dbReference type="ARBA" id="ARBA00023136"/>
    </source>
</evidence>
<dbReference type="Proteomes" id="UP000094336">
    <property type="component" value="Unassembled WGS sequence"/>
</dbReference>
<dbReference type="Pfam" id="PF01217">
    <property type="entry name" value="Clat_adaptor_s"/>
    <property type="match status" value="1"/>
</dbReference>
<dbReference type="PROSITE" id="PS51072">
    <property type="entry name" value="MHD"/>
    <property type="match status" value="1"/>
</dbReference>
<dbReference type="PANTHER" id="PTHR10529">
    <property type="entry name" value="AP COMPLEX SUBUNIT MU"/>
    <property type="match status" value="1"/>
</dbReference>
<dbReference type="GO" id="GO:0012505">
    <property type="term" value="C:endomembrane system"/>
    <property type="evidence" value="ECO:0007669"/>
    <property type="project" value="UniProtKB-SubCell"/>
</dbReference>
<keyword evidence="9" id="KW-1185">Reference proteome</keyword>
<keyword evidence="2 5" id="KW-0813">Transport</keyword>
<evidence type="ECO:0000313" key="9">
    <source>
        <dbReference type="Proteomes" id="UP000094336"/>
    </source>
</evidence>
<dbReference type="STRING" id="984486.A0A1E3QVQ9"/>
<dbReference type="GeneID" id="30148168"/>
<keyword evidence="4" id="KW-0472">Membrane</keyword>
<gene>
    <name evidence="8" type="ORF">BABINDRAFT_165265</name>
</gene>
<proteinExistence type="inferred from homology"/>
<dbReference type="InterPro" id="IPR022775">
    <property type="entry name" value="AP_mu_sigma_su"/>
</dbReference>
<dbReference type="PRINTS" id="PR00314">
    <property type="entry name" value="CLATHRINADPT"/>
</dbReference>
<dbReference type="GO" id="GO:0016192">
    <property type="term" value="P:vesicle-mediated transport"/>
    <property type="evidence" value="ECO:0007669"/>
    <property type="project" value="InterPro"/>
</dbReference>
<dbReference type="InterPro" id="IPR028565">
    <property type="entry name" value="MHD"/>
</dbReference>
<evidence type="ECO:0000256" key="1">
    <source>
        <dbReference type="ARBA" id="ARBA00004308"/>
    </source>
</evidence>
<dbReference type="AlphaFoldDB" id="A0A1E3QVQ9"/>
<name>A0A1E3QVQ9_9ASCO</name>
<feature type="domain" description="MHD" evidence="7">
    <location>
        <begin position="206"/>
        <end position="527"/>
    </location>
</feature>
<evidence type="ECO:0000313" key="8">
    <source>
        <dbReference type="EMBL" id="ODQ81741.1"/>
    </source>
</evidence>
<dbReference type="InterPro" id="IPR036168">
    <property type="entry name" value="AP2_Mu_C_sf"/>
</dbReference>
<evidence type="ECO:0000256" key="5">
    <source>
        <dbReference type="PIRNR" id="PIRNR005992"/>
    </source>
</evidence>
<dbReference type="Gene3D" id="3.30.450.60">
    <property type="match status" value="1"/>
</dbReference>